<feature type="domain" description="Calcineurin-like phosphoesterase" evidence="6">
    <location>
        <begin position="17"/>
        <end position="226"/>
    </location>
</feature>
<evidence type="ECO:0000313" key="7">
    <source>
        <dbReference type="EMBL" id="BAM04038.1"/>
    </source>
</evidence>
<dbReference type="eggNOG" id="COG2908">
    <property type="taxonomic scope" value="Bacteria"/>
</dbReference>
<dbReference type="GO" id="GO:0016020">
    <property type="term" value="C:membrane"/>
    <property type="evidence" value="ECO:0007669"/>
    <property type="project" value="GOC"/>
</dbReference>
<dbReference type="KEGG" id="phm:PSMK_18790"/>
<dbReference type="OrthoDB" id="284413at2"/>
<evidence type="ECO:0000256" key="3">
    <source>
        <dbReference type="ARBA" id="ARBA00022723"/>
    </source>
</evidence>
<sequence length="293" mass="31849">MADPPTDRDHQPEDAARTLVISDLHLGQPGRSPDPQSFATLFRGFDRVVLNGDTAEVQVPELRARASRHLVRLQAVAEAAGAELSLIAGNHDAFLTERRRLTLLGGRVLVTHGDVLHPAVAPWSGSAPALAADTRRRLAAWEAEHGKPPDADARLEIARHVSHGEFLKLRHGDVVSPLRRLLWWSIRPKRFLAVLGFWRTAPARAAAFARQAEPAARVVVVGHSHRAGSWRERGCLVLDTGAFTWPGKPHAVVIEGDRLTFHAVLRRAGGFELDEEVLASYAPEATPAAPAGA</sequence>
<dbReference type="GO" id="GO:0009245">
    <property type="term" value="P:lipid A biosynthetic process"/>
    <property type="evidence" value="ECO:0007669"/>
    <property type="project" value="TreeGrafter"/>
</dbReference>
<dbReference type="Pfam" id="PF00149">
    <property type="entry name" value="Metallophos"/>
    <property type="match status" value="1"/>
</dbReference>
<dbReference type="PANTHER" id="PTHR34990">
    <property type="entry name" value="UDP-2,3-DIACYLGLUCOSAMINE HYDROLASE-RELATED"/>
    <property type="match status" value="1"/>
</dbReference>
<dbReference type="HOGENOM" id="CLU_956281_0_0_0"/>
<evidence type="ECO:0000259" key="6">
    <source>
        <dbReference type="Pfam" id="PF00149"/>
    </source>
</evidence>
<dbReference type="STRING" id="1142394.PSMK_18790"/>
<dbReference type="InterPro" id="IPR043461">
    <property type="entry name" value="LpxH-like"/>
</dbReference>
<dbReference type="Proteomes" id="UP000007881">
    <property type="component" value="Chromosome"/>
</dbReference>
<protein>
    <recommendedName>
        <fullName evidence="6">Calcineurin-like phosphoesterase domain-containing protein</fullName>
    </recommendedName>
</protein>
<dbReference type="EMBL" id="AP012338">
    <property type="protein sequence ID" value="BAM04038.1"/>
    <property type="molecule type" value="Genomic_DNA"/>
</dbReference>
<organism evidence="7 8">
    <name type="scientific">Phycisphaera mikurensis (strain NBRC 102666 / KCTC 22515 / FYK2301M01)</name>
    <dbReference type="NCBI Taxonomy" id="1142394"/>
    <lineage>
        <taxon>Bacteria</taxon>
        <taxon>Pseudomonadati</taxon>
        <taxon>Planctomycetota</taxon>
        <taxon>Phycisphaerae</taxon>
        <taxon>Phycisphaerales</taxon>
        <taxon>Phycisphaeraceae</taxon>
        <taxon>Phycisphaera</taxon>
    </lineage>
</organism>
<accession>I0IFK0</accession>
<keyword evidence="8" id="KW-1185">Reference proteome</keyword>
<reference evidence="7 8" key="1">
    <citation type="submission" date="2012-02" db="EMBL/GenBank/DDBJ databases">
        <title>Complete genome sequence of Phycisphaera mikurensis NBRC 102666.</title>
        <authorList>
            <person name="Ankai A."/>
            <person name="Hosoyama A."/>
            <person name="Terui Y."/>
            <person name="Sekine M."/>
            <person name="Fukai R."/>
            <person name="Kato Y."/>
            <person name="Nakamura S."/>
            <person name="Yamada-Narita S."/>
            <person name="Kawakoshi A."/>
            <person name="Fukunaga Y."/>
            <person name="Yamazaki S."/>
            <person name="Fujita N."/>
        </authorList>
    </citation>
    <scope>NUCLEOTIDE SEQUENCE [LARGE SCALE GENOMIC DNA]</scope>
    <source>
        <strain evidence="8">NBRC 102666 / KCTC 22515 / FYK2301M01</strain>
    </source>
</reference>
<keyword evidence="3" id="KW-0479">Metal-binding</keyword>
<evidence type="ECO:0000313" key="8">
    <source>
        <dbReference type="Proteomes" id="UP000007881"/>
    </source>
</evidence>
<dbReference type="InterPro" id="IPR004843">
    <property type="entry name" value="Calcineurin-like_PHP"/>
</dbReference>
<name>I0IFK0_PHYMF</name>
<evidence type="ECO:0000256" key="1">
    <source>
        <dbReference type="ARBA" id="ARBA00022475"/>
    </source>
</evidence>
<proteinExistence type="predicted"/>
<evidence type="ECO:0000256" key="4">
    <source>
        <dbReference type="ARBA" id="ARBA00023136"/>
    </source>
</evidence>
<dbReference type="RefSeq" id="WP_014437256.1">
    <property type="nucleotide sequence ID" value="NC_017080.1"/>
</dbReference>
<dbReference type="SUPFAM" id="SSF56300">
    <property type="entry name" value="Metallo-dependent phosphatases"/>
    <property type="match status" value="1"/>
</dbReference>
<dbReference type="GO" id="GO:0046872">
    <property type="term" value="F:metal ion binding"/>
    <property type="evidence" value="ECO:0007669"/>
    <property type="project" value="UniProtKB-KW"/>
</dbReference>
<gene>
    <name evidence="7" type="ordered locus">PSMK_18790</name>
</gene>
<evidence type="ECO:0000256" key="5">
    <source>
        <dbReference type="ARBA" id="ARBA00023211"/>
    </source>
</evidence>
<dbReference type="InterPro" id="IPR029052">
    <property type="entry name" value="Metallo-depent_PP-like"/>
</dbReference>
<dbReference type="GO" id="GO:0008758">
    <property type="term" value="F:UDP-2,3-diacylglucosamine hydrolase activity"/>
    <property type="evidence" value="ECO:0007669"/>
    <property type="project" value="TreeGrafter"/>
</dbReference>
<keyword evidence="5" id="KW-0464">Manganese</keyword>
<dbReference type="AlphaFoldDB" id="I0IFK0"/>
<evidence type="ECO:0000256" key="2">
    <source>
        <dbReference type="ARBA" id="ARBA00022519"/>
    </source>
</evidence>
<keyword evidence="1" id="KW-1003">Cell membrane</keyword>
<keyword evidence="4" id="KW-0472">Membrane</keyword>
<keyword evidence="2" id="KW-0997">Cell inner membrane</keyword>
<dbReference type="Gene3D" id="3.60.21.10">
    <property type="match status" value="1"/>
</dbReference>